<feature type="compositionally biased region" description="Polar residues" evidence="1">
    <location>
        <begin position="52"/>
        <end position="72"/>
    </location>
</feature>
<name>A0ABQ8GEQ0_9PEZI</name>
<keyword evidence="3" id="KW-1185">Reference proteome</keyword>
<feature type="region of interest" description="Disordered" evidence="1">
    <location>
        <begin position="52"/>
        <end position="76"/>
    </location>
</feature>
<gene>
    <name evidence="2" type="ORF">B0J12DRAFT_659951</name>
</gene>
<accession>A0ABQ8GEQ0</accession>
<dbReference type="Proteomes" id="UP000774617">
    <property type="component" value="Unassembled WGS sequence"/>
</dbReference>
<comment type="caution">
    <text evidence="2">The sequence shown here is derived from an EMBL/GenBank/DDBJ whole genome shotgun (WGS) entry which is preliminary data.</text>
</comment>
<evidence type="ECO:0000256" key="1">
    <source>
        <dbReference type="SAM" id="MobiDB-lite"/>
    </source>
</evidence>
<evidence type="ECO:0000313" key="2">
    <source>
        <dbReference type="EMBL" id="KAH7053443.1"/>
    </source>
</evidence>
<reference evidence="2 3" key="1">
    <citation type="journal article" date="2021" name="Nat. Commun.">
        <title>Genetic determinants of endophytism in the Arabidopsis root mycobiome.</title>
        <authorList>
            <person name="Mesny F."/>
            <person name="Miyauchi S."/>
            <person name="Thiergart T."/>
            <person name="Pickel B."/>
            <person name="Atanasova L."/>
            <person name="Karlsson M."/>
            <person name="Huettel B."/>
            <person name="Barry K.W."/>
            <person name="Haridas S."/>
            <person name="Chen C."/>
            <person name="Bauer D."/>
            <person name="Andreopoulos W."/>
            <person name="Pangilinan J."/>
            <person name="LaButti K."/>
            <person name="Riley R."/>
            <person name="Lipzen A."/>
            <person name="Clum A."/>
            <person name="Drula E."/>
            <person name="Henrissat B."/>
            <person name="Kohler A."/>
            <person name="Grigoriev I.V."/>
            <person name="Martin F.M."/>
            <person name="Hacquard S."/>
        </authorList>
    </citation>
    <scope>NUCLEOTIDE SEQUENCE [LARGE SCALE GENOMIC DNA]</scope>
    <source>
        <strain evidence="2 3">MPI-SDFR-AT-0080</strain>
    </source>
</reference>
<evidence type="ECO:0000313" key="3">
    <source>
        <dbReference type="Proteomes" id="UP000774617"/>
    </source>
</evidence>
<organism evidence="2 3">
    <name type="scientific">Macrophomina phaseolina</name>
    <dbReference type="NCBI Taxonomy" id="35725"/>
    <lineage>
        <taxon>Eukaryota</taxon>
        <taxon>Fungi</taxon>
        <taxon>Dikarya</taxon>
        <taxon>Ascomycota</taxon>
        <taxon>Pezizomycotina</taxon>
        <taxon>Dothideomycetes</taxon>
        <taxon>Dothideomycetes incertae sedis</taxon>
        <taxon>Botryosphaeriales</taxon>
        <taxon>Botryosphaeriaceae</taxon>
        <taxon>Macrophomina</taxon>
    </lineage>
</organism>
<protein>
    <submittedName>
        <fullName evidence="2">Uncharacterized protein</fullName>
    </submittedName>
</protein>
<sequence>MAVERASASVRTPLRTFQNDEQIQDHVDHLILKKANLVERLKRLTWATNHQPSNWNPSVYPNQPGFPSQPGNETDPVKLKEHIQETELTIKSFKAILKVKASCQRVPRQLHTPFYNASQHPEILSNVVPFARRVGLIIQQNKNSPDRLVMDVIDAINIIEALDTYKDFAELMENTDKLPRIAGFLPDMIRKNTDRFPTTSATLLRTLERVQLDGRLERALDQVNTVKRQLDRLPLTVRLLLLEASPDDCGGKLRTDVRRTVLDMMWERSRTSPKTELTAREHLIRACLQVVISFNLTYSTSETYFELLGSILVSLSQPGILDSTFSKETKTNIIRMHFRQCIYPSLLKDDSSFDAIVAYAEYNQGVNYKSLWMHTWRTAMAITEELDLQAGVDWGYSPFLHARQEC</sequence>
<proteinExistence type="predicted"/>
<dbReference type="EMBL" id="JAGTJR010000010">
    <property type="protein sequence ID" value="KAH7053443.1"/>
    <property type="molecule type" value="Genomic_DNA"/>
</dbReference>